<evidence type="ECO:0000256" key="1">
    <source>
        <dbReference type="PIRSR" id="PIRSR033579-1"/>
    </source>
</evidence>
<evidence type="ECO:0000313" key="3">
    <source>
        <dbReference type="EMBL" id="OBY12084.1"/>
    </source>
</evidence>
<dbReference type="Gene3D" id="3.40.50.1400">
    <property type="match status" value="2"/>
</dbReference>
<feature type="active site" description="Proton acceptor" evidence="1">
    <location>
        <position position="147"/>
    </location>
</feature>
<feature type="binding site" evidence="2">
    <location>
        <position position="147"/>
    </location>
    <ligand>
        <name>Co(2+)</name>
        <dbReference type="ChEBI" id="CHEBI:48828"/>
    </ligand>
</feature>
<reference evidence="3 4" key="1">
    <citation type="submission" date="2016-06" db="EMBL/GenBank/DDBJ databases">
        <authorList>
            <person name="Kjaerup R.B."/>
            <person name="Dalgaard T.S."/>
            <person name="Juul-Madsen H.R."/>
        </authorList>
    </citation>
    <scope>NUCLEOTIDE SEQUENCE [LARGE SCALE GENOMIC DNA]</scope>
    <source>
        <strain evidence="3 4">373-A1</strain>
    </source>
</reference>
<evidence type="ECO:0000313" key="4">
    <source>
        <dbReference type="Proteomes" id="UP000092714"/>
    </source>
</evidence>
<keyword evidence="2" id="KW-0479">Metal-binding</keyword>
<name>A0A1B8RTN6_9CLOT</name>
<keyword evidence="2" id="KW-0170">Cobalt</keyword>
<evidence type="ECO:0000256" key="2">
    <source>
        <dbReference type="PIRSR" id="PIRSR033579-3"/>
    </source>
</evidence>
<gene>
    <name evidence="3" type="ORF">CP373A1_00355</name>
</gene>
<dbReference type="SUPFAM" id="SSF53800">
    <property type="entry name" value="Chelatase"/>
    <property type="match status" value="1"/>
</dbReference>
<dbReference type="RefSeq" id="WP_027099384.1">
    <property type="nucleotide sequence ID" value="NZ_JAQLCW010000010.1"/>
</dbReference>
<dbReference type="PIRSF" id="PIRSF033579">
    <property type="entry name" value="Anaer_Co_chel"/>
    <property type="match status" value="1"/>
</dbReference>
<comment type="caution">
    <text evidence="3">The sequence shown here is derived from an EMBL/GenBank/DDBJ whole genome shotgun (WGS) entry which is preliminary data.</text>
</comment>
<dbReference type="GO" id="GO:0016852">
    <property type="term" value="F:sirohydrochlorin cobaltochelatase activity"/>
    <property type="evidence" value="ECO:0007669"/>
    <property type="project" value="InterPro"/>
</dbReference>
<proteinExistence type="predicted"/>
<protein>
    <recommendedName>
        <fullName evidence="5">Sirohydrochlorin cobaltochelatase</fullName>
    </recommendedName>
</protein>
<keyword evidence="4" id="KW-1185">Reference proteome</keyword>
<dbReference type="GO" id="GO:0046872">
    <property type="term" value="F:metal ion binding"/>
    <property type="evidence" value="ECO:0007669"/>
    <property type="project" value="UniProtKB-KW"/>
</dbReference>
<dbReference type="Pfam" id="PF06180">
    <property type="entry name" value="CbiK"/>
    <property type="match status" value="1"/>
</dbReference>
<dbReference type="AlphaFoldDB" id="A0A1B8RTN6"/>
<dbReference type="eggNOG" id="COG4822">
    <property type="taxonomic scope" value="Bacteria"/>
</dbReference>
<dbReference type="Proteomes" id="UP000092714">
    <property type="component" value="Unassembled WGS sequence"/>
</dbReference>
<dbReference type="GO" id="GO:0019251">
    <property type="term" value="P:anaerobic cobalamin biosynthetic process"/>
    <property type="evidence" value="ECO:0007669"/>
    <property type="project" value="InterPro"/>
</dbReference>
<sequence>MKKVILLTSFGTSERKGIENSIDPIERDINKAFPDYRVIKVFTSRHIREKLLLKHDIQVHSLEGALKRIYKEGVEEVIILPLHLIRGKEQDNIEEIAESYKDKFKSMTIAEPLLSLEERGGLSKMDDIIEKVISIKPKDEPILFIGHGIKNTCDVPFMLVRKELKKRNIKGIYFATLAGNPTFDEIVEELKKDNVNSLTVTSFLIVSGYHAKVDIFGENKESWCSKLELNGFKVNKQDTSLGERYEFREIYLKSLIKILDK</sequence>
<accession>A0A1B8RTN6</accession>
<feature type="binding site" evidence="2">
    <location>
        <position position="210"/>
    </location>
    <ligand>
        <name>Co(2+)</name>
        <dbReference type="ChEBI" id="CHEBI:48828"/>
    </ligand>
</feature>
<dbReference type="InterPro" id="IPR010388">
    <property type="entry name" value="Anaerobic_Co-chelatase"/>
</dbReference>
<dbReference type="GeneID" id="42777233"/>
<dbReference type="OrthoDB" id="9770331at2"/>
<evidence type="ECO:0008006" key="5">
    <source>
        <dbReference type="Google" id="ProtNLM"/>
    </source>
</evidence>
<organism evidence="3 4">
    <name type="scientific">Clostridium paraputrificum</name>
    <dbReference type="NCBI Taxonomy" id="29363"/>
    <lineage>
        <taxon>Bacteria</taxon>
        <taxon>Bacillati</taxon>
        <taxon>Bacillota</taxon>
        <taxon>Clostridia</taxon>
        <taxon>Eubacteriales</taxon>
        <taxon>Clostridiaceae</taxon>
        <taxon>Clostridium</taxon>
    </lineage>
</organism>
<dbReference type="EMBL" id="MAPZ01000009">
    <property type="protein sequence ID" value="OBY12084.1"/>
    <property type="molecule type" value="Genomic_DNA"/>
</dbReference>